<reference evidence="3" key="1">
    <citation type="journal article" date="2024" name="IScience">
        <title>Strigolactones Initiate the Formation of Haustorium-like Structures in Castilleja.</title>
        <authorList>
            <person name="Buerger M."/>
            <person name="Peterson D."/>
            <person name="Chory J."/>
        </authorList>
    </citation>
    <scope>NUCLEOTIDE SEQUENCE [LARGE SCALE GENOMIC DNA]</scope>
</reference>
<dbReference type="PANTHER" id="PTHR31650">
    <property type="entry name" value="O-ACYLTRANSFERASE (WSD1-LIKE) FAMILY PROTEIN"/>
    <property type="match status" value="1"/>
</dbReference>
<comment type="caution">
    <text evidence="2">The sequence shown here is derived from an EMBL/GenBank/DDBJ whole genome shotgun (WGS) entry which is preliminary data.</text>
</comment>
<accession>A0ABD3BMU2</accession>
<dbReference type="EMBL" id="JAVIJP010000077">
    <property type="protein sequence ID" value="KAL3618816.1"/>
    <property type="molecule type" value="Genomic_DNA"/>
</dbReference>
<dbReference type="AlphaFoldDB" id="A0ABD3BMU2"/>
<feature type="domain" description="O-acyltransferase WSD1 C-terminal" evidence="1">
    <location>
        <begin position="2"/>
        <end position="140"/>
    </location>
</feature>
<dbReference type="Proteomes" id="UP001632038">
    <property type="component" value="Unassembled WGS sequence"/>
</dbReference>
<dbReference type="InterPro" id="IPR009721">
    <property type="entry name" value="O-acyltransferase_WSD1_C"/>
</dbReference>
<keyword evidence="3" id="KW-1185">Reference proteome</keyword>
<evidence type="ECO:0000313" key="3">
    <source>
        <dbReference type="Proteomes" id="UP001632038"/>
    </source>
</evidence>
<dbReference type="InterPro" id="IPR045034">
    <property type="entry name" value="O-acyltransferase_WSD1-like"/>
</dbReference>
<protein>
    <recommendedName>
        <fullName evidence="1">O-acyltransferase WSD1 C-terminal domain-containing protein</fullName>
    </recommendedName>
</protein>
<dbReference type="PANTHER" id="PTHR31650:SF41">
    <property type="entry name" value="O-ACYLTRANSFERASE WSD1-LIKE ISOFORM X1"/>
    <property type="match status" value="1"/>
</dbReference>
<evidence type="ECO:0000313" key="2">
    <source>
        <dbReference type="EMBL" id="KAL3618816.1"/>
    </source>
</evidence>
<organism evidence="2 3">
    <name type="scientific">Castilleja foliolosa</name>
    <dbReference type="NCBI Taxonomy" id="1961234"/>
    <lineage>
        <taxon>Eukaryota</taxon>
        <taxon>Viridiplantae</taxon>
        <taxon>Streptophyta</taxon>
        <taxon>Embryophyta</taxon>
        <taxon>Tracheophyta</taxon>
        <taxon>Spermatophyta</taxon>
        <taxon>Magnoliopsida</taxon>
        <taxon>eudicotyledons</taxon>
        <taxon>Gunneridae</taxon>
        <taxon>Pentapetalae</taxon>
        <taxon>asterids</taxon>
        <taxon>lamiids</taxon>
        <taxon>Lamiales</taxon>
        <taxon>Orobanchaceae</taxon>
        <taxon>Pedicularideae</taxon>
        <taxon>Castillejinae</taxon>
        <taxon>Castilleja</taxon>
    </lineage>
</organism>
<evidence type="ECO:0000259" key="1">
    <source>
        <dbReference type="Pfam" id="PF06974"/>
    </source>
</evidence>
<gene>
    <name evidence="2" type="ORF">CASFOL_037339</name>
</gene>
<name>A0ABD3BMU2_9LAMI</name>
<dbReference type="Pfam" id="PF06974">
    <property type="entry name" value="WS_DGAT_C"/>
    <property type="match status" value="1"/>
</dbReference>
<proteinExistence type="predicted"/>
<sequence>MLLLPVYYHKGVSDPIQFVKRAKAMIDKKKLSLEAPFSYKVGDIIMSLFGTKIACLLNYRIVCNTSFTISNIIGPQEEIVLAGNPVKHIRATSSSLPHAITMHMVSCEGITDLQILAAKEIIPDPKVLAKCFEDALNEMKKIAEDPSKS</sequence>